<protein>
    <submittedName>
        <fullName evidence="2">Uncharacterized protein</fullName>
    </submittedName>
</protein>
<dbReference type="OrthoDB" id="2687560at2759"/>
<dbReference type="AlphaFoldDB" id="A0A9W9AEE9"/>
<evidence type="ECO:0000313" key="3">
    <source>
        <dbReference type="Proteomes" id="UP001150266"/>
    </source>
</evidence>
<feature type="compositionally biased region" description="Polar residues" evidence="1">
    <location>
        <begin position="219"/>
        <end position="230"/>
    </location>
</feature>
<evidence type="ECO:0000256" key="1">
    <source>
        <dbReference type="SAM" id="MobiDB-lite"/>
    </source>
</evidence>
<feature type="region of interest" description="Disordered" evidence="1">
    <location>
        <begin position="206"/>
        <end position="230"/>
    </location>
</feature>
<sequence length="448" mass="49282">MVDICLWCPLAKADAKKENPSIEYRRRRVSAPALVLGWQPLHLKLGNRTPDTPQNLPKVFISYSYRNSDAETLPVKEDANILDISVSQRQDSIAVNLIHGVATATCQPEAQLSFTSSTSTSLRSGNGDLHVERVSSPGGYFDCSSMLSDTESIPQSRVAMHVETFEQPNSSSTELVENGYRNMPPTPVLRRKKSYLVLHMSSPAPISKSASVLPRRQRPQSQPAASCLTASTPATITQSQMRLPITDLSYHMRAQARAQPESHQLLLGHPNRPYYTALRKNMAPPSSALHVASSSFAGPSPSLGLSLASVPGFYPPYPRSFYDDSHEFSGGEFTQFSTLDPSVATPPFVPFGLILPSPMPSPSTNSGFQFSSIKAKFRRNSETAFSKSDEMKLRLALAREVGSAAGMVDAGADDGYEYQRSRGMVNVKFHMRRLSKELKDFVTIKRRP</sequence>
<evidence type="ECO:0000313" key="2">
    <source>
        <dbReference type="EMBL" id="KAJ4480230.1"/>
    </source>
</evidence>
<organism evidence="2 3">
    <name type="scientific">Lentinula aciculospora</name>
    <dbReference type="NCBI Taxonomy" id="153920"/>
    <lineage>
        <taxon>Eukaryota</taxon>
        <taxon>Fungi</taxon>
        <taxon>Dikarya</taxon>
        <taxon>Basidiomycota</taxon>
        <taxon>Agaricomycotina</taxon>
        <taxon>Agaricomycetes</taxon>
        <taxon>Agaricomycetidae</taxon>
        <taxon>Agaricales</taxon>
        <taxon>Marasmiineae</taxon>
        <taxon>Omphalotaceae</taxon>
        <taxon>Lentinula</taxon>
    </lineage>
</organism>
<dbReference type="EMBL" id="JAOTPV010000007">
    <property type="protein sequence ID" value="KAJ4480230.1"/>
    <property type="molecule type" value="Genomic_DNA"/>
</dbReference>
<keyword evidence="3" id="KW-1185">Reference proteome</keyword>
<accession>A0A9W9AEE9</accession>
<name>A0A9W9AEE9_9AGAR</name>
<proteinExistence type="predicted"/>
<feature type="compositionally biased region" description="Polar residues" evidence="1">
    <location>
        <begin position="166"/>
        <end position="175"/>
    </location>
</feature>
<reference evidence="2" key="1">
    <citation type="submission" date="2022-08" db="EMBL/GenBank/DDBJ databases">
        <title>A Global Phylogenomic Analysis of the Shiitake Genus Lentinula.</title>
        <authorList>
            <consortium name="DOE Joint Genome Institute"/>
            <person name="Sierra-Patev S."/>
            <person name="Min B."/>
            <person name="Naranjo-Ortiz M."/>
            <person name="Looney B."/>
            <person name="Konkel Z."/>
            <person name="Slot J.C."/>
            <person name="Sakamoto Y."/>
            <person name="Steenwyk J.L."/>
            <person name="Rokas A."/>
            <person name="Carro J."/>
            <person name="Camarero S."/>
            <person name="Ferreira P."/>
            <person name="Molpeceres G."/>
            <person name="Ruiz-Duenas F.J."/>
            <person name="Serrano A."/>
            <person name="Henrissat B."/>
            <person name="Drula E."/>
            <person name="Hughes K.W."/>
            <person name="Mata J.L."/>
            <person name="Ishikawa N.K."/>
            <person name="Vargas-Isla R."/>
            <person name="Ushijima S."/>
            <person name="Smith C.A."/>
            <person name="Ahrendt S."/>
            <person name="Andreopoulos W."/>
            <person name="He G."/>
            <person name="Labutti K."/>
            <person name="Lipzen A."/>
            <person name="Ng V."/>
            <person name="Riley R."/>
            <person name="Sandor L."/>
            <person name="Barry K."/>
            <person name="Martinez A.T."/>
            <person name="Xiao Y."/>
            <person name="Gibbons J.G."/>
            <person name="Terashima K."/>
            <person name="Grigoriev I.V."/>
            <person name="Hibbett D.S."/>
        </authorList>
    </citation>
    <scope>NUCLEOTIDE SEQUENCE</scope>
    <source>
        <strain evidence="2">JLM2183</strain>
    </source>
</reference>
<gene>
    <name evidence="2" type="ORF">J3R30DRAFT_3701648</name>
</gene>
<dbReference type="Proteomes" id="UP001150266">
    <property type="component" value="Unassembled WGS sequence"/>
</dbReference>
<feature type="region of interest" description="Disordered" evidence="1">
    <location>
        <begin position="166"/>
        <end position="187"/>
    </location>
</feature>
<comment type="caution">
    <text evidence="2">The sequence shown here is derived from an EMBL/GenBank/DDBJ whole genome shotgun (WGS) entry which is preliminary data.</text>
</comment>